<keyword evidence="1 4" id="KW-0489">Methyltransferase</keyword>
<evidence type="ECO:0000256" key="1">
    <source>
        <dbReference type="ARBA" id="ARBA00022603"/>
    </source>
</evidence>
<dbReference type="Gene3D" id="3.40.1280.10">
    <property type="match status" value="1"/>
</dbReference>
<evidence type="ECO:0000259" key="3">
    <source>
        <dbReference type="Pfam" id="PF00588"/>
    </source>
</evidence>
<reference evidence="4" key="1">
    <citation type="submission" date="2013-08" db="EMBL/GenBank/DDBJ databases">
        <authorList>
            <person name="Mendez C."/>
            <person name="Richter M."/>
            <person name="Ferrer M."/>
            <person name="Sanchez J."/>
        </authorList>
    </citation>
    <scope>NUCLEOTIDE SEQUENCE</scope>
</reference>
<comment type="caution">
    <text evidence="4">The sequence shown here is derived from an EMBL/GenBank/DDBJ whole genome shotgun (WGS) entry which is preliminary data.</text>
</comment>
<accession>T1BD86</accession>
<dbReference type="GO" id="GO:0003723">
    <property type="term" value="F:RNA binding"/>
    <property type="evidence" value="ECO:0007669"/>
    <property type="project" value="InterPro"/>
</dbReference>
<sequence length="90" mass="9713">TNLARTLQRLKQAGLWVIGADADGPARADEVDLSGPRVLVLGAEGAGLRQLTRQNCDYRVRLPQLGAVESLNVSVAAGMLLYEAVRQRRS</sequence>
<evidence type="ECO:0000313" key="4">
    <source>
        <dbReference type="EMBL" id="EQD66463.1"/>
    </source>
</evidence>
<dbReference type="AlphaFoldDB" id="T1BD86"/>
<dbReference type="GO" id="GO:0032259">
    <property type="term" value="P:methylation"/>
    <property type="evidence" value="ECO:0007669"/>
    <property type="project" value="UniProtKB-KW"/>
</dbReference>
<gene>
    <name evidence="4" type="ORF">B1A_08139</name>
</gene>
<protein>
    <submittedName>
        <fullName evidence="4">RNA methyltransferase, TrmH family, group 3</fullName>
    </submittedName>
</protein>
<dbReference type="PANTHER" id="PTHR46429">
    <property type="entry name" value="23S RRNA (GUANOSINE-2'-O-)-METHYLTRANSFERASE RLMB"/>
    <property type="match status" value="1"/>
</dbReference>
<reference evidence="4" key="2">
    <citation type="journal article" date="2014" name="ISME J.">
        <title>Microbial stratification in low pH oxic and suboxic macroscopic growths along an acid mine drainage.</title>
        <authorList>
            <person name="Mendez-Garcia C."/>
            <person name="Mesa V."/>
            <person name="Sprenger R.R."/>
            <person name="Richter M."/>
            <person name="Diez M.S."/>
            <person name="Solano J."/>
            <person name="Bargiela R."/>
            <person name="Golyshina O.V."/>
            <person name="Manteca A."/>
            <person name="Ramos J.L."/>
            <person name="Gallego J.R."/>
            <person name="Llorente I."/>
            <person name="Martins Dos Santos V.A."/>
            <person name="Jensen O.N."/>
            <person name="Pelaez A.I."/>
            <person name="Sanchez J."/>
            <person name="Ferrer M."/>
        </authorList>
    </citation>
    <scope>NUCLEOTIDE SEQUENCE</scope>
</reference>
<keyword evidence="2 4" id="KW-0808">Transferase</keyword>
<feature type="non-terminal residue" evidence="4">
    <location>
        <position position="1"/>
    </location>
</feature>
<dbReference type="PANTHER" id="PTHR46429:SF1">
    <property type="entry name" value="23S RRNA (GUANOSINE-2'-O-)-METHYLTRANSFERASE RLMB"/>
    <property type="match status" value="1"/>
</dbReference>
<dbReference type="InterPro" id="IPR029028">
    <property type="entry name" value="Alpha/beta_knot_MTases"/>
</dbReference>
<dbReference type="GO" id="GO:0005829">
    <property type="term" value="C:cytosol"/>
    <property type="evidence" value="ECO:0007669"/>
    <property type="project" value="TreeGrafter"/>
</dbReference>
<dbReference type="InterPro" id="IPR004441">
    <property type="entry name" value="rRNA_MeTrfase_TrmH"/>
</dbReference>
<dbReference type="GO" id="GO:0008173">
    <property type="term" value="F:RNA methyltransferase activity"/>
    <property type="evidence" value="ECO:0007669"/>
    <property type="project" value="InterPro"/>
</dbReference>
<dbReference type="SUPFAM" id="SSF75217">
    <property type="entry name" value="alpha/beta knot"/>
    <property type="match status" value="1"/>
</dbReference>
<name>T1BD86_9ZZZZ</name>
<dbReference type="EMBL" id="AUZX01005824">
    <property type="protein sequence ID" value="EQD66463.1"/>
    <property type="molecule type" value="Genomic_DNA"/>
</dbReference>
<feature type="domain" description="tRNA/rRNA methyltransferase SpoU type" evidence="3">
    <location>
        <begin position="1"/>
        <end position="82"/>
    </location>
</feature>
<dbReference type="InterPro" id="IPR029026">
    <property type="entry name" value="tRNA_m1G_MTases_N"/>
</dbReference>
<evidence type="ECO:0000256" key="2">
    <source>
        <dbReference type="ARBA" id="ARBA00022679"/>
    </source>
</evidence>
<dbReference type="Pfam" id="PF00588">
    <property type="entry name" value="SpoU_methylase"/>
    <property type="match status" value="1"/>
</dbReference>
<dbReference type="InterPro" id="IPR001537">
    <property type="entry name" value="SpoU_MeTrfase"/>
</dbReference>
<organism evidence="4">
    <name type="scientific">mine drainage metagenome</name>
    <dbReference type="NCBI Taxonomy" id="410659"/>
    <lineage>
        <taxon>unclassified sequences</taxon>
        <taxon>metagenomes</taxon>
        <taxon>ecological metagenomes</taxon>
    </lineage>
</organism>
<proteinExistence type="predicted"/>
<dbReference type="GO" id="GO:0006396">
    <property type="term" value="P:RNA processing"/>
    <property type="evidence" value="ECO:0007669"/>
    <property type="project" value="InterPro"/>
</dbReference>